<dbReference type="RefSeq" id="WP_151597354.1">
    <property type="nucleotide sequence ID" value="NZ_WBMS02000031.1"/>
</dbReference>
<sequence>MTDVTTDESTILVEDKGHWALVTFNRPEKRNAFNTAMQRRLVEVYEELLDKRVIVLTGAGNAFTAGMDIVEVHEMRGETPTGRRPSGRVDLWFEVHEQLRRHPAVFIAAVNGFALGGGSTFVNNCELAIAAESAYIGTPEIGYGEFPQPAAPAMLQRILPKHAAEIVFLAKRVDAQTAYRMGMVNEVVPDDELIPRAAEMAEHISQFDDILLDWAKKGFRSMVNASWDDAMELGRSTFQGIRANRQEVSGFSMGDFAAGGRSSGQGT</sequence>
<gene>
    <name evidence="1" type="ORF">F8568_031665</name>
</gene>
<dbReference type="InterPro" id="IPR001753">
    <property type="entry name" value="Enoyl-CoA_hydra/iso"/>
</dbReference>
<evidence type="ECO:0008006" key="3">
    <source>
        <dbReference type="Google" id="ProtNLM"/>
    </source>
</evidence>
<protein>
    <recommendedName>
        <fullName evidence="3">Enoyl-CoA hydratase/isomerase family protein</fullName>
    </recommendedName>
</protein>
<comment type="caution">
    <text evidence="1">The sequence shown here is derived from an EMBL/GenBank/DDBJ whole genome shotgun (WGS) entry which is preliminary data.</text>
</comment>
<evidence type="ECO:0000313" key="1">
    <source>
        <dbReference type="EMBL" id="MWA04850.1"/>
    </source>
</evidence>
<organism evidence="1 2">
    <name type="scientific">Actinomadura physcomitrii</name>
    <dbReference type="NCBI Taxonomy" id="2650748"/>
    <lineage>
        <taxon>Bacteria</taxon>
        <taxon>Bacillati</taxon>
        <taxon>Actinomycetota</taxon>
        <taxon>Actinomycetes</taxon>
        <taxon>Streptosporangiales</taxon>
        <taxon>Thermomonosporaceae</taxon>
        <taxon>Actinomadura</taxon>
    </lineage>
</organism>
<proteinExistence type="predicted"/>
<evidence type="ECO:0000313" key="2">
    <source>
        <dbReference type="Proteomes" id="UP000462055"/>
    </source>
</evidence>
<dbReference type="CDD" id="cd06558">
    <property type="entry name" value="crotonase-like"/>
    <property type="match status" value="1"/>
</dbReference>
<dbReference type="GO" id="GO:0003824">
    <property type="term" value="F:catalytic activity"/>
    <property type="evidence" value="ECO:0007669"/>
    <property type="project" value="UniProtKB-ARBA"/>
</dbReference>
<dbReference type="PANTHER" id="PTHR11941:SF54">
    <property type="entry name" value="ENOYL-COA HYDRATASE, MITOCHONDRIAL"/>
    <property type="match status" value="1"/>
</dbReference>
<keyword evidence="2" id="KW-1185">Reference proteome</keyword>
<dbReference type="Proteomes" id="UP000462055">
    <property type="component" value="Unassembled WGS sequence"/>
</dbReference>
<dbReference type="SUPFAM" id="SSF52096">
    <property type="entry name" value="ClpP/crotonase"/>
    <property type="match status" value="1"/>
</dbReference>
<name>A0A6I4MIX9_9ACTN</name>
<dbReference type="PANTHER" id="PTHR11941">
    <property type="entry name" value="ENOYL-COA HYDRATASE-RELATED"/>
    <property type="match status" value="1"/>
</dbReference>
<dbReference type="Pfam" id="PF00378">
    <property type="entry name" value="ECH_1"/>
    <property type="match status" value="1"/>
</dbReference>
<dbReference type="AlphaFoldDB" id="A0A6I4MIX9"/>
<reference evidence="1" key="1">
    <citation type="submission" date="2019-12" db="EMBL/GenBank/DDBJ databases">
        <title>Actinomadura physcomitrii sp. nov., a novel actinomycete isolated from moss [Physcomitrium sphaericum (Ludw) Fuernr].</title>
        <authorList>
            <person name="Zhuang X."/>
        </authorList>
    </citation>
    <scope>NUCLEOTIDE SEQUENCE [LARGE SCALE GENOMIC DNA]</scope>
    <source>
        <strain evidence="1">LD22</strain>
    </source>
</reference>
<dbReference type="EMBL" id="WBMS02000031">
    <property type="protein sequence ID" value="MWA04850.1"/>
    <property type="molecule type" value="Genomic_DNA"/>
</dbReference>
<accession>A0A6I4MIX9</accession>
<dbReference type="Gene3D" id="3.90.226.10">
    <property type="entry name" value="2-enoyl-CoA Hydratase, Chain A, domain 1"/>
    <property type="match status" value="1"/>
</dbReference>
<dbReference type="GO" id="GO:0006635">
    <property type="term" value="P:fatty acid beta-oxidation"/>
    <property type="evidence" value="ECO:0007669"/>
    <property type="project" value="TreeGrafter"/>
</dbReference>
<dbReference type="InterPro" id="IPR029045">
    <property type="entry name" value="ClpP/crotonase-like_dom_sf"/>
</dbReference>